<evidence type="ECO:0000313" key="2">
    <source>
        <dbReference type="Proteomes" id="UP000236630"/>
    </source>
</evidence>
<sequence>MPSSRTSYGTPLEDLFSNRPDFTSTSQLIRVACYHKIKAPFPDSLGLANSRVPFLWVVRPGLGRGAEWLEPLPKGFLEW</sequence>
<accession>A0A2H5N1U0</accession>
<comment type="caution">
    <text evidence="1">The sequence shown here is derived from an EMBL/GenBank/DDBJ whole genome shotgun (WGS) entry which is preliminary data.</text>
</comment>
<name>A0A2H5N1U0_CITUN</name>
<organism evidence="1 2">
    <name type="scientific">Citrus unshiu</name>
    <name type="common">Satsuma mandarin</name>
    <name type="synonym">Citrus nobilis var. unshiu</name>
    <dbReference type="NCBI Taxonomy" id="55188"/>
    <lineage>
        <taxon>Eukaryota</taxon>
        <taxon>Viridiplantae</taxon>
        <taxon>Streptophyta</taxon>
        <taxon>Embryophyta</taxon>
        <taxon>Tracheophyta</taxon>
        <taxon>Spermatophyta</taxon>
        <taxon>Magnoliopsida</taxon>
        <taxon>eudicotyledons</taxon>
        <taxon>Gunneridae</taxon>
        <taxon>Pentapetalae</taxon>
        <taxon>rosids</taxon>
        <taxon>malvids</taxon>
        <taxon>Sapindales</taxon>
        <taxon>Rutaceae</taxon>
        <taxon>Aurantioideae</taxon>
        <taxon>Citrus</taxon>
    </lineage>
</organism>
<dbReference type="Proteomes" id="UP000236630">
    <property type="component" value="Unassembled WGS sequence"/>
</dbReference>
<proteinExistence type="predicted"/>
<keyword evidence="2" id="KW-1185">Reference proteome</keyword>
<dbReference type="EMBL" id="BDQV01001677">
    <property type="protein sequence ID" value="GAY34196.1"/>
    <property type="molecule type" value="Genomic_DNA"/>
</dbReference>
<reference evidence="1 2" key="1">
    <citation type="journal article" date="2017" name="Front. Genet.">
        <title>Draft sequencing of the heterozygous diploid genome of Satsuma (Citrus unshiu Marc.) using a hybrid assembly approach.</title>
        <authorList>
            <person name="Shimizu T."/>
            <person name="Tanizawa Y."/>
            <person name="Mochizuki T."/>
            <person name="Nagasaki H."/>
            <person name="Yoshioka T."/>
            <person name="Toyoda A."/>
            <person name="Fujiyama A."/>
            <person name="Kaminuma E."/>
            <person name="Nakamura Y."/>
        </authorList>
    </citation>
    <scope>NUCLEOTIDE SEQUENCE [LARGE SCALE GENOMIC DNA]</scope>
    <source>
        <strain evidence="2">cv. Miyagawa wase</strain>
    </source>
</reference>
<evidence type="ECO:0000313" key="1">
    <source>
        <dbReference type="EMBL" id="GAY34196.1"/>
    </source>
</evidence>
<protein>
    <submittedName>
        <fullName evidence="1">Uncharacterized protein</fullName>
    </submittedName>
</protein>
<gene>
    <name evidence="1" type="ORF">CUMW_276550</name>
</gene>
<dbReference type="AlphaFoldDB" id="A0A2H5N1U0"/>